<evidence type="ECO:0000259" key="5">
    <source>
        <dbReference type="Pfam" id="PF06925"/>
    </source>
</evidence>
<evidence type="ECO:0000256" key="2">
    <source>
        <dbReference type="ARBA" id="ARBA00022676"/>
    </source>
</evidence>
<organism evidence="6 7">
    <name type="scientific">Streptomyces rubradiris</name>
    <name type="common">Streptomyces achromogenes subsp. rubradiris</name>
    <dbReference type="NCBI Taxonomy" id="285531"/>
    <lineage>
        <taxon>Bacteria</taxon>
        <taxon>Bacillati</taxon>
        <taxon>Actinomycetota</taxon>
        <taxon>Actinomycetes</taxon>
        <taxon>Kitasatosporales</taxon>
        <taxon>Streptomycetaceae</taxon>
        <taxon>Streptomyces</taxon>
    </lineage>
</organism>
<dbReference type="InterPro" id="IPR050519">
    <property type="entry name" value="Glycosyltransf_28_UgtP"/>
</dbReference>
<dbReference type="Pfam" id="PF06925">
    <property type="entry name" value="MGDG_synth"/>
    <property type="match status" value="1"/>
</dbReference>
<keyword evidence="2" id="KW-0328">Glycosyltransferase</keyword>
<evidence type="ECO:0000256" key="4">
    <source>
        <dbReference type="SAM" id="MobiDB-lite"/>
    </source>
</evidence>
<evidence type="ECO:0000313" key="6">
    <source>
        <dbReference type="EMBL" id="GHI53401.1"/>
    </source>
</evidence>
<evidence type="ECO:0000256" key="3">
    <source>
        <dbReference type="ARBA" id="ARBA00022679"/>
    </source>
</evidence>
<accession>A0ABQ3RC17</accession>
<keyword evidence="3" id="KW-0808">Transferase</keyword>
<dbReference type="PANTHER" id="PTHR43025">
    <property type="entry name" value="MONOGALACTOSYLDIACYLGLYCEROL SYNTHASE"/>
    <property type="match status" value="1"/>
</dbReference>
<reference evidence="7" key="1">
    <citation type="submission" date="2023-07" db="EMBL/GenBank/DDBJ databases">
        <title>Whole genome shotgun sequence of Streptomyces achromogenes subsp. rubradiris NBRC 14000.</title>
        <authorList>
            <person name="Komaki H."/>
            <person name="Tamura T."/>
        </authorList>
    </citation>
    <scope>NUCLEOTIDE SEQUENCE [LARGE SCALE GENOMIC DNA]</scope>
    <source>
        <strain evidence="7">NBRC 14000</strain>
    </source>
</reference>
<dbReference type="PANTHER" id="PTHR43025:SF3">
    <property type="entry name" value="MONOGALACTOSYLDIACYLGLYCEROL SYNTHASE 1, CHLOROPLASTIC"/>
    <property type="match status" value="1"/>
</dbReference>
<evidence type="ECO:0000313" key="7">
    <source>
        <dbReference type="Proteomes" id="UP000646738"/>
    </source>
</evidence>
<proteinExistence type="inferred from homology"/>
<dbReference type="Proteomes" id="UP000646738">
    <property type="component" value="Unassembled WGS sequence"/>
</dbReference>
<dbReference type="InterPro" id="IPR009695">
    <property type="entry name" value="Diacylglyc_glucosyltr_N"/>
</dbReference>
<dbReference type="Gene3D" id="3.40.50.2000">
    <property type="entry name" value="Glycogen Phosphorylase B"/>
    <property type="match status" value="1"/>
</dbReference>
<sequence>MGTATAEKRQSVRSTDHATPDGRRRTLILSASMGAGHDTVAAELARRAVARGERAEMVDVLRLLPHGLGTGLRRGYQASVRHLPWVYAGIYGAFLREGRGPRPSGVPLARLAGDRLTDLVDRLRADVVVSVFHLAAQLTGHLRARGALRVPSAVFLLDFAVHRQWLHPGNDRYLCLTDTAAAQVRRALGAPVVTTGPVVAPAFRAPAPGAARWRERFAARAPGRPPVLLSAGAWGAASRPAATARLLAGAGWLPVVLCGRNERLYARMSREPAALALGWVDDMPGLLVAGHALVDNAAGQTAVQALAAGLPVVAHRPLPGHGAEGVRRMADLGLCALAPDGPTLLKALDGLGENTPERAARVARGHALFRGDALESLRDL</sequence>
<feature type="domain" description="Diacylglycerol glucosyltransferase N-terminal" evidence="5">
    <location>
        <begin position="40"/>
        <end position="186"/>
    </location>
</feature>
<comment type="caution">
    <text evidence="6">The sequence shown here is derived from an EMBL/GenBank/DDBJ whole genome shotgun (WGS) entry which is preliminary data.</text>
</comment>
<keyword evidence="7" id="KW-1185">Reference proteome</keyword>
<comment type="similarity">
    <text evidence="1">Belongs to the glycosyltransferase 28 family.</text>
</comment>
<dbReference type="EMBL" id="BNEA01000015">
    <property type="protein sequence ID" value="GHI53401.1"/>
    <property type="molecule type" value="Genomic_DNA"/>
</dbReference>
<gene>
    <name evidence="6" type="ORF">Srubr_32470</name>
</gene>
<name>A0ABQ3RC17_STRRR</name>
<protein>
    <recommendedName>
        <fullName evidence="5">Diacylglycerol glucosyltransferase N-terminal domain-containing protein</fullName>
    </recommendedName>
</protein>
<dbReference type="SUPFAM" id="SSF53756">
    <property type="entry name" value="UDP-Glycosyltransferase/glycogen phosphorylase"/>
    <property type="match status" value="1"/>
</dbReference>
<feature type="region of interest" description="Disordered" evidence="4">
    <location>
        <begin position="1"/>
        <end position="23"/>
    </location>
</feature>
<evidence type="ECO:0000256" key="1">
    <source>
        <dbReference type="ARBA" id="ARBA00006962"/>
    </source>
</evidence>